<gene>
    <name evidence="5" type="ORF">WMY93_010260</name>
</gene>
<evidence type="ECO:0000313" key="6">
    <source>
        <dbReference type="Proteomes" id="UP001460270"/>
    </source>
</evidence>
<comment type="similarity">
    <text evidence="3">Belongs to the MEIOB family.</text>
</comment>
<evidence type="ECO:0000313" key="5">
    <source>
        <dbReference type="EMBL" id="KAK7918976.1"/>
    </source>
</evidence>
<comment type="caution">
    <text evidence="5">The sequence shown here is derived from an EMBL/GenBank/DDBJ whole genome shotgun (WGS) entry which is preliminary data.</text>
</comment>
<dbReference type="GO" id="GO:0008310">
    <property type="term" value="F:single-stranded DNA 3'-5' DNA exonuclease activity"/>
    <property type="evidence" value="ECO:0007669"/>
    <property type="project" value="TreeGrafter"/>
</dbReference>
<feature type="domain" description="MEIOB-like N-terminal" evidence="4">
    <location>
        <begin position="52"/>
        <end position="156"/>
    </location>
</feature>
<sequence>MSDAAVTCHCVPLIIPNTAPAWLADIMRAVRLRVCGRRDEETESIVQALYYRDYFGEERHTFGFTIRDSPDFFINVSAWGNAVYINTLINSFSIGDCVTIDNPLITHKDPEKADKFVPTTPSIYRLTVTEAHSQVLNCADIVVIERMVPLARLPVKDPGDFYTLGDIVANGQTLDGTVINVLAAVRSIGELKQFTTSDGRRGQRMEVKLFDDSVSFFLSSCTWDREAIQLAQTLMPKETVLFLADVKISFDSFRNAMVATVNGKTIITVNPDTREASLLFSYAKDLSETGGLDEEEKSEDVPLESITDVYTVNQLKHKAIEESEPFLGVTYSFISKLDVDSSVSKVIRTRCTRCKFQVSEDGQSCTNEMCPGREQGFSAAAVFDLLVDVSDHTGTLQGCIFRSPVAEKILDLTMLPPSKMRPGVKGVILGSQWLIQER</sequence>
<evidence type="ECO:0000256" key="3">
    <source>
        <dbReference type="ARBA" id="ARBA00038329"/>
    </source>
</evidence>
<proteinExistence type="inferred from homology"/>
<dbReference type="EMBL" id="JBBPFD010000007">
    <property type="protein sequence ID" value="KAK7918976.1"/>
    <property type="molecule type" value="Genomic_DNA"/>
</dbReference>
<dbReference type="PANTHER" id="PTHR21166:SF2">
    <property type="entry name" value="CELL DIVISION CONTROL PROTEIN 24 OB DOMAIN-CONTAINING PROTEIN-RELATED"/>
    <property type="match status" value="1"/>
</dbReference>
<reference evidence="6" key="1">
    <citation type="submission" date="2024-04" db="EMBL/GenBank/DDBJ databases">
        <title>Salinicola lusitanus LLJ914,a marine bacterium isolated from the Okinawa Trough.</title>
        <authorList>
            <person name="Li J."/>
        </authorList>
    </citation>
    <scope>NUCLEOTIDE SEQUENCE [LARGE SCALE GENOMIC DNA]</scope>
</reference>
<dbReference type="FunFam" id="2.40.50.140:FF:000171">
    <property type="entry name" value="meiosis-specific with OB domain-containing protein isoform X1"/>
    <property type="match status" value="1"/>
</dbReference>
<dbReference type="InterPro" id="IPR012340">
    <property type="entry name" value="NA-bd_OB-fold"/>
</dbReference>
<accession>A0AAW0PCK3</accession>
<dbReference type="PANTHER" id="PTHR21166">
    <property type="entry name" value="CELL DIVISION CONTROL PROTEIN 24 OB DOMAIN-CONTAINING PROTEIN-RELATED"/>
    <property type="match status" value="1"/>
</dbReference>
<keyword evidence="6" id="KW-1185">Reference proteome</keyword>
<dbReference type="AlphaFoldDB" id="A0AAW0PCK3"/>
<dbReference type="GO" id="GO:0000712">
    <property type="term" value="P:resolution of meiotic recombination intermediates"/>
    <property type="evidence" value="ECO:0007669"/>
    <property type="project" value="TreeGrafter"/>
</dbReference>
<keyword evidence="1" id="KW-0238">DNA-binding</keyword>
<dbReference type="Proteomes" id="UP001460270">
    <property type="component" value="Unassembled WGS sequence"/>
</dbReference>
<keyword evidence="2" id="KW-0469">Meiosis</keyword>
<evidence type="ECO:0000256" key="1">
    <source>
        <dbReference type="ARBA" id="ARBA00023125"/>
    </source>
</evidence>
<dbReference type="InterPro" id="IPR052469">
    <property type="entry name" value="MEIOB"/>
</dbReference>
<organism evidence="5 6">
    <name type="scientific">Mugilogobius chulae</name>
    <name type="common">yellowstripe goby</name>
    <dbReference type="NCBI Taxonomy" id="88201"/>
    <lineage>
        <taxon>Eukaryota</taxon>
        <taxon>Metazoa</taxon>
        <taxon>Chordata</taxon>
        <taxon>Craniata</taxon>
        <taxon>Vertebrata</taxon>
        <taxon>Euteleostomi</taxon>
        <taxon>Actinopterygii</taxon>
        <taxon>Neopterygii</taxon>
        <taxon>Teleostei</taxon>
        <taxon>Neoteleostei</taxon>
        <taxon>Acanthomorphata</taxon>
        <taxon>Gobiaria</taxon>
        <taxon>Gobiiformes</taxon>
        <taxon>Gobioidei</taxon>
        <taxon>Gobiidae</taxon>
        <taxon>Gobionellinae</taxon>
        <taxon>Mugilogobius</taxon>
    </lineage>
</organism>
<dbReference type="GO" id="GO:0003697">
    <property type="term" value="F:single-stranded DNA binding"/>
    <property type="evidence" value="ECO:0007669"/>
    <property type="project" value="TreeGrafter"/>
</dbReference>
<dbReference type="SUPFAM" id="SSF50249">
    <property type="entry name" value="Nucleic acid-binding proteins"/>
    <property type="match status" value="1"/>
</dbReference>
<dbReference type="Pfam" id="PF24903">
    <property type="entry name" value="OB_MEIOB_N"/>
    <property type="match status" value="1"/>
</dbReference>
<name>A0AAW0PCK3_9GOBI</name>
<dbReference type="Gene3D" id="2.40.50.140">
    <property type="entry name" value="Nucleic acid-binding proteins"/>
    <property type="match status" value="1"/>
</dbReference>
<dbReference type="InterPro" id="IPR056880">
    <property type="entry name" value="OB_MEIOB_N"/>
</dbReference>
<protein>
    <recommendedName>
        <fullName evidence="4">MEIOB-like N-terminal domain-containing protein</fullName>
    </recommendedName>
</protein>
<evidence type="ECO:0000256" key="2">
    <source>
        <dbReference type="ARBA" id="ARBA00023254"/>
    </source>
</evidence>
<evidence type="ECO:0000259" key="4">
    <source>
        <dbReference type="Pfam" id="PF24903"/>
    </source>
</evidence>